<dbReference type="EMBL" id="JAIWYP010000003">
    <property type="protein sequence ID" value="KAH3845623.1"/>
    <property type="molecule type" value="Genomic_DNA"/>
</dbReference>
<sequence>MCFFETASVRVNMPFYTNCKCPGKYAILYNHIVGYSGASFLYKSYMGEVSVNAMWDWLGEHTDLQALVKKAFR</sequence>
<accession>A0A9D4QWM0</accession>
<protein>
    <submittedName>
        <fullName evidence="1">Uncharacterized protein</fullName>
    </submittedName>
</protein>
<reference evidence="1" key="2">
    <citation type="submission" date="2020-11" db="EMBL/GenBank/DDBJ databases">
        <authorList>
            <person name="McCartney M.A."/>
            <person name="Auch B."/>
            <person name="Kono T."/>
            <person name="Mallez S."/>
            <person name="Becker A."/>
            <person name="Gohl D.M."/>
            <person name="Silverstein K.A.T."/>
            <person name="Koren S."/>
            <person name="Bechman K.B."/>
            <person name="Herman A."/>
            <person name="Abrahante J.E."/>
            <person name="Garbe J."/>
        </authorList>
    </citation>
    <scope>NUCLEOTIDE SEQUENCE</scope>
    <source>
        <strain evidence="1">Duluth1</strain>
        <tissue evidence="1">Whole animal</tissue>
    </source>
</reference>
<comment type="caution">
    <text evidence="1">The sequence shown here is derived from an EMBL/GenBank/DDBJ whole genome shotgun (WGS) entry which is preliminary data.</text>
</comment>
<evidence type="ECO:0000313" key="1">
    <source>
        <dbReference type="EMBL" id="KAH3845623.1"/>
    </source>
</evidence>
<keyword evidence="2" id="KW-1185">Reference proteome</keyword>
<dbReference type="Proteomes" id="UP000828390">
    <property type="component" value="Unassembled WGS sequence"/>
</dbReference>
<evidence type="ECO:0000313" key="2">
    <source>
        <dbReference type="Proteomes" id="UP000828390"/>
    </source>
</evidence>
<reference evidence="1" key="1">
    <citation type="journal article" date="2019" name="bioRxiv">
        <title>The Genome of the Zebra Mussel, Dreissena polymorpha: A Resource for Invasive Species Research.</title>
        <authorList>
            <person name="McCartney M.A."/>
            <person name="Auch B."/>
            <person name="Kono T."/>
            <person name="Mallez S."/>
            <person name="Zhang Y."/>
            <person name="Obille A."/>
            <person name="Becker A."/>
            <person name="Abrahante J.E."/>
            <person name="Garbe J."/>
            <person name="Badalamenti J.P."/>
            <person name="Herman A."/>
            <person name="Mangelson H."/>
            <person name="Liachko I."/>
            <person name="Sullivan S."/>
            <person name="Sone E.D."/>
            <person name="Koren S."/>
            <person name="Silverstein K.A.T."/>
            <person name="Beckman K.B."/>
            <person name="Gohl D.M."/>
        </authorList>
    </citation>
    <scope>NUCLEOTIDE SEQUENCE</scope>
    <source>
        <strain evidence="1">Duluth1</strain>
        <tissue evidence="1">Whole animal</tissue>
    </source>
</reference>
<gene>
    <name evidence="1" type="ORF">DPMN_087905</name>
</gene>
<organism evidence="1 2">
    <name type="scientific">Dreissena polymorpha</name>
    <name type="common">Zebra mussel</name>
    <name type="synonym">Mytilus polymorpha</name>
    <dbReference type="NCBI Taxonomy" id="45954"/>
    <lineage>
        <taxon>Eukaryota</taxon>
        <taxon>Metazoa</taxon>
        <taxon>Spiralia</taxon>
        <taxon>Lophotrochozoa</taxon>
        <taxon>Mollusca</taxon>
        <taxon>Bivalvia</taxon>
        <taxon>Autobranchia</taxon>
        <taxon>Heteroconchia</taxon>
        <taxon>Euheterodonta</taxon>
        <taxon>Imparidentia</taxon>
        <taxon>Neoheterodontei</taxon>
        <taxon>Myida</taxon>
        <taxon>Dreissenoidea</taxon>
        <taxon>Dreissenidae</taxon>
        <taxon>Dreissena</taxon>
    </lineage>
</organism>
<proteinExistence type="predicted"/>
<dbReference type="AlphaFoldDB" id="A0A9D4QWM0"/>
<name>A0A9D4QWM0_DREPO</name>